<dbReference type="AlphaFoldDB" id="A0A9W9DDS3"/>
<gene>
    <name evidence="3" type="ORF">C8J55DRAFT_288093</name>
</gene>
<dbReference type="Proteomes" id="UP001150238">
    <property type="component" value="Unassembled WGS sequence"/>
</dbReference>
<evidence type="ECO:0000313" key="4">
    <source>
        <dbReference type="Proteomes" id="UP001150238"/>
    </source>
</evidence>
<organism evidence="3 4">
    <name type="scientific">Lentinula lateritia</name>
    <dbReference type="NCBI Taxonomy" id="40482"/>
    <lineage>
        <taxon>Eukaryota</taxon>
        <taxon>Fungi</taxon>
        <taxon>Dikarya</taxon>
        <taxon>Basidiomycota</taxon>
        <taxon>Agaricomycotina</taxon>
        <taxon>Agaricomycetes</taxon>
        <taxon>Agaricomycetidae</taxon>
        <taxon>Agaricales</taxon>
        <taxon>Marasmiineae</taxon>
        <taxon>Omphalotaceae</taxon>
        <taxon>Lentinula</taxon>
    </lineage>
</organism>
<evidence type="ECO:0000256" key="2">
    <source>
        <dbReference type="SAM" id="SignalP"/>
    </source>
</evidence>
<dbReference type="EMBL" id="JANVFS010000062">
    <property type="protein sequence ID" value="KAJ4464124.1"/>
    <property type="molecule type" value="Genomic_DNA"/>
</dbReference>
<evidence type="ECO:0000313" key="3">
    <source>
        <dbReference type="EMBL" id="KAJ4464124.1"/>
    </source>
</evidence>
<reference evidence="3" key="2">
    <citation type="journal article" date="2023" name="Proc. Natl. Acad. Sci. U.S.A.">
        <title>A global phylogenomic analysis of the shiitake genus Lentinula.</title>
        <authorList>
            <person name="Sierra-Patev S."/>
            <person name="Min B."/>
            <person name="Naranjo-Ortiz M."/>
            <person name="Looney B."/>
            <person name="Konkel Z."/>
            <person name="Slot J.C."/>
            <person name="Sakamoto Y."/>
            <person name="Steenwyk J.L."/>
            <person name="Rokas A."/>
            <person name="Carro J."/>
            <person name="Camarero S."/>
            <person name="Ferreira P."/>
            <person name="Molpeceres G."/>
            <person name="Ruiz-Duenas F.J."/>
            <person name="Serrano A."/>
            <person name="Henrissat B."/>
            <person name="Drula E."/>
            <person name="Hughes K.W."/>
            <person name="Mata J.L."/>
            <person name="Ishikawa N.K."/>
            <person name="Vargas-Isla R."/>
            <person name="Ushijima S."/>
            <person name="Smith C.A."/>
            <person name="Donoghue J."/>
            <person name="Ahrendt S."/>
            <person name="Andreopoulos W."/>
            <person name="He G."/>
            <person name="LaButti K."/>
            <person name="Lipzen A."/>
            <person name="Ng V."/>
            <person name="Riley R."/>
            <person name="Sandor L."/>
            <person name="Barry K."/>
            <person name="Martinez A.T."/>
            <person name="Xiao Y."/>
            <person name="Gibbons J.G."/>
            <person name="Terashima K."/>
            <person name="Grigoriev I.V."/>
            <person name="Hibbett D."/>
        </authorList>
    </citation>
    <scope>NUCLEOTIDE SEQUENCE</scope>
    <source>
        <strain evidence="3">Sp2 HRB7682 ss15</strain>
    </source>
</reference>
<feature type="signal peptide" evidence="2">
    <location>
        <begin position="1"/>
        <end position="22"/>
    </location>
</feature>
<name>A0A9W9DDS3_9AGAR</name>
<reference evidence="3" key="1">
    <citation type="submission" date="2022-08" db="EMBL/GenBank/DDBJ databases">
        <authorList>
            <consortium name="DOE Joint Genome Institute"/>
            <person name="Min B."/>
            <person name="Riley R."/>
            <person name="Sierra-Patev S."/>
            <person name="Naranjo-Ortiz M."/>
            <person name="Looney B."/>
            <person name="Konkel Z."/>
            <person name="Slot J.C."/>
            <person name="Sakamoto Y."/>
            <person name="Steenwyk J.L."/>
            <person name="Rokas A."/>
            <person name="Carro J."/>
            <person name="Camarero S."/>
            <person name="Ferreira P."/>
            <person name="Molpeceres G."/>
            <person name="Ruiz-Duenas F.J."/>
            <person name="Serrano A."/>
            <person name="Henrissat B."/>
            <person name="Drula E."/>
            <person name="Hughes K.W."/>
            <person name="Mata J.L."/>
            <person name="Ishikawa N.K."/>
            <person name="Vargas-Isla R."/>
            <person name="Ushijima S."/>
            <person name="Smith C.A."/>
            <person name="Ahrendt S."/>
            <person name="Andreopoulos W."/>
            <person name="He G."/>
            <person name="Labutti K."/>
            <person name="Lipzen A."/>
            <person name="Ng V."/>
            <person name="Sandor L."/>
            <person name="Barry K."/>
            <person name="Martinez A.T."/>
            <person name="Xiao Y."/>
            <person name="Gibbons J.G."/>
            <person name="Terashima K."/>
            <person name="Hibbett D.S."/>
            <person name="Grigoriev I.V."/>
        </authorList>
    </citation>
    <scope>NUCLEOTIDE SEQUENCE</scope>
    <source>
        <strain evidence="3">Sp2 HRB7682 ss15</strain>
    </source>
</reference>
<sequence>MVYSQSILTAVIAIGAASYGSAFPVPTTSATHQNGMPIDLSHNGVVTVLDTSLSGSHAKARRTVSVEVVRKYLNARDFDVIVKDNAEGDWRHHVPTSNEEEFEEKEESPHNVDSEILPVSVHISSIVGMTQTLEDPTHSLPSQYPHNLIRGVKASELISKRAGPEDSVDYYEAVYALGECKCNWKQFLDTSIGEKIGTWEKAIRHQWRVYLVKACITRQKLQTKHHPRAVP</sequence>
<feature type="region of interest" description="Disordered" evidence="1">
    <location>
        <begin position="91"/>
        <end position="111"/>
    </location>
</feature>
<feature type="chain" id="PRO_5040821101" evidence="2">
    <location>
        <begin position="23"/>
        <end position="231"/>
    </location>
</feature>
<keyword evidence="2" id="KW-0732">Signal</keyword>
<proteinExistence type="predicted"/>
<evidence type="ECO:0000256" key="1">
    <source>
        <dbReference type="SAM" id="MobiDB-lite"/>
    </source>
</evidence>
<protein>
    <submittedName>
        <fullName evidence="3">Uncharacterized protein</fullName>
    </submittedName>
</protein>
<comment type="caution">
    <text evidence="3">The sequence shown here is derived from an EMBL/GenBank/DDBJ whole genome shotgun (WGS) entry which is preliminary data.</text>
</comment>
<accession>A0A9W9DDS3</accession>